<evidence type="ECO:0000256" key="2">
    <source>
        <dbReference type="ARBA" id="ARBA00022448"/>
    </source>
</evidence>
<dbReference type="Proteomes" id="UP000072660">
    <property type="component" value="Unassembled WGS sequence"/>
</dbReference>
<dbReference type="PANTHER" id="PTHR45694">
    <property type="entry name" value="GLUTAREDOXIN 2"/>
    <property type="match status" value="1"/>
</dbReference>
<comment type="function">
    <text evidence="6">Has a glutathione-disulfide oxidoreductase activity in the presence of NADPH and glutathione reductase. Reduces low molecular weight disulfides and proteins.</text>
</comment>
<dbReference type="RefSeq" id="WP_068388114.1">
    <property type="nucleotide sequence ID" value="NZ_LSZO01000059.1"/>
</dbReference>
<dbReference type="SUPFAM" id="SSF52833">
    <property type="entry name" value="Thioredoxin-like"/>
    <property type="match status" value="1"/>
</dbReference>
<keyword evidence="4" id="KW-1015">Disulfide bond</keyword>
<keyword evidence="9" id="KW-1185">Reference proteome</keyword>
<name>A0A139SWC9_9GAMM</name>
<dbReference type="EMBL" id="LSZO01000059">
    <property type="protein sequence ID" value="KXU38917.1"/>
    <property type="molecule type" value="Genomic_DNA"/>
</dbReference>
<organism evidence="8 9">
    <name type="scientific">Ventosimonas gracilis</name>
    <dbReference type="NCBI Taxonomy" id="1680762"/>
    <lineage>
        <taxon>Bacteria</taxon>
        <taxon>Pseudomonadati</taxon>
        <taxon>Pseudomonadota</taxon>
        <taxon>Gammaproteobacteria</taxon>
        <taxon>Pseudomonadales</taxon>
        <taxon>Ventosimonadaceae</taxon>
        <taxon>Ventosimonas</taxon>
    </lineage>
</organism>
<protein>
    <recommendedName>
        <fullName evidence="6">Glutaredoxin</fullName>
    </recommendedName>
</protein>
<comment type="caution">
    <text evidence="8">The sequence shown here is derived from an EMBL/GenBank/DDBJ whole genome shotgun (WGS) entry which is preliminary data.</text>
</comment>
<evidence type="ECO:0000313" key="8">
    <source>
        <dbReference type="EMBL" id="KXU38917.1"/>
    </source>
</evidence>
<dbReference type="PANTHER" id="PTHR45694:SF18">
    <property type="entry name" value="GLUTAREDOXIN-1-RELATED"/>
    <property type="match status" value="1"/>
</dbReference>
<dbReference type="InterPro" id="IPR011900">
    <property type="entry name" value="GRX_bact"/>
</dbReference>
<dbReference type="GO" id="GO:0005737">
    <property type="term" value="C:cytoplasm"/>
    <property type="evidence" value="ECO:0007669"/>
    <property type="project" value="TreeGrafter"/>
</dbReference>
<evidence type="ECO:0000256" key="6">
    <source>
        <dbReference type="RuleBase" id="RU364065"/>
    </source>
</evidence>
<sequence>MPQQVLIYSSDFCPYCIRAKALLTQKHLAFDEIRVDGKPELRAQMMQKSGKRTVPQIWIGEQHIGGCDDLYALERSGQLDRLLTD</sequence>
<dbReference type="NCBIfam" id="TIGR02181">
    <property type="entry name" value="GRX_bact"/>
    <property type="match status" value="1"/>
</dbReference>
<dbReference type="InterPro" id="IPR036249">
    <property type="entry name" value="Thioredoxin-like_sf"/>
</dbReference>
<keyword evidence="2 6" id="KW-0813">Transport</keyword>
<proteinExistence type="inferred from homology"/>
<gene>
    <name evidence="8" type="ORF">AXE65_11430</name>
</gene>
<feature type="domain" description="Glutaredoxin" evidence="7">
    <location>
        <begin position="5"/>
        <end position="64"/>
    </location>
</feature>
<dbReference type="GO" id="GO:0045454">
    <property type="term" value="P:cell redox homeostasis"/>
    <property type="evidence" value="ECO:0007669"/>
    <property type="project" value="InterPro"/>
</dbReference>
<dbReference type="PROSITE" id="PS51354">
    <property type="entry name" value="GLUTAREDOXIN_2"/>
    <property type="match status" value="1"/>
</dbReference>
<evidence type="ECO:0000256" key="3">
    <source>
        <dbReference type="ARBA" id="ARBA00022982"/>
    </source>
</evidence>
<dbReference type="PROSITE" id="PS00195">
    <property type="entry name" value="GLUTAREDOXIN_1"/>
    <property type="match status" value="1"/>
</dbReference>
<dbReference type="GO" id="GO:0034599">
    <property type="term" value="P:cellular response to oxidative stress"/>
    <property type="evidence" value="ECO:0007669"/>
    <property type="project" value="TreeGrafter"/>
</dbReference>
<dbReference type="InterPro" id="IPR002109">
    <property type="entry name" value="Glutaredoxin"/>
</dbReference>
<comment type="similarity">
    <text evidence="1 6">Belongs to the glutaredoxin family.</text>
</comment>
<dbReference type="GO" id="GO:0015038">
    <property type="term" value="F:glutathione disulfide oxidoreductase activity"/>
    <property type="evidence" value="ECO:0007669"/>
    <property type="project" value="UniProtKB-UniRule"/>
</dbReference>
<dbReference type="PRINTS" id="PR00160">
    <property type="entry name" value="GLUTAREDOXIN"/>
</dbReference>
<evidence type="ECO:0000256" key="4">
    <source>
        <dbReference type="ARBA" id="ARBA00023157"/>
    </source>
</evidence>
<keyword evidence="6" id="KW-0963">Cytoplasm</keyword>
<dbReference type="InterPro" id="IPR014025">
    <property type="entry name" value="Glutaredoxin_subgr"/>
</dbReference>
<evidence type="ECO:0000313" key="9">
    <source>
        <dbReference type="Proteomes" id="UP000072660"/>
    </source>
</evidence>
<evidence type="ECO:0000256" key="5">
    <source>
        <dbReference type="ARBA" id="ARBA00023284"/>
    </source>
</evidence>
<accession>A0A139SWC9</accession>
<dbReference type="InterPro" id="IPR011767">
    <property type="entry name" value="GLR_AS"/>
</dbReference>
<dbReference type="OrthoDB" id="9814618at2"/>
<evidence type="ECO:0000259" key="7">
    <source>
        <dbReference type="Pfam" id="PF00462"/>
    </source>
</evidence>
<dbReference type="FunFam" id="3.40.30.10:FF:000018">
    <property type="entry name" value="Glutaredoxin"/>
    <property type="match status" value="1"/>
</dbReference>
<dbReference type="Pfam" id="PF00462">
    <property type="entry name" value="Glutaredoxin"/>
    <property type="match status" value="1"/>
</dbReference>
<reference evidence="8" key="1">
    <citation type="submission" date="2016-02" db="EMBL/GenBank/DDBJ databases">
        <authorList>
            <person name="Wen L."/>
            <person name="He K."/>
            <person name="Yang H."/>
        </authorList>
    </citation>
    <scope>NUCLEOTIDE SEQUENCE [LARGE SCALE GENOMIC DNA]</scope>
    <source>
        <strain evidence="8">CV58</strain>
    </source>
</reference>
<dbReference type="Gene3D" id="3.40.30.10">
    <property type="entry name" value="Glutaredoxin"/>
    <property type="match status" value="1"/>
</dbReference>
<keyword evidence="3 6" id="KW-0249">Electron transport</keyword>
<keyword evidence="5 6" id="KW-0676">Redox-active center</keyword>
<evidence type="ECO:0000256" key="1">
    <source>
        <dbReference type="ARBA" id="ARBA00007787"/>
    </source>
</evidence>
<dbReference type="CDD" id="cd03418">
    <property type="entry name" value="GRX_GRXb_1_3_like"/>
    <property type="match status" value="1"/>
</dbReference>
<dbReference type="AlphaFoldDB" id="A0A139SWC9"/>